<proteinExistence type="predicted"/>
<accession>M4FFP4</accession>
<protein>
    <submittedName>
        <fullName evidence="1">Uncharacterized protein</fullName>
    </submittedName>
</protein>
<name>M4FFP4_BRACM</name>
<evidence type="ECO:0000313" key="1">
    <source>
        <dbReference type="EnsemblPlants" id="Bra039918.1-P"/>
    </source>
</evidence>
<reference evidence="1 2" key="2">
    <citation type="journal article" date="2018" name="Hortic Res">
        <title>Improved Brassica rapa reference genome by single-molecule sequencing and chromosome conformation capture technologies.</title>
        <authorList>
            <person name="Zhang L."/>
            <person name="Cai X."/>
            <person name="Wu J."/>
            <person name="Liu M."/>
            <person name="Grob S."/>
            <person name="Cheng F."/>
            <person name="Liang J."/>
            <person name="Cai C."/>
            <person name="Liu Z."/>
            <person name="Liu B."/>
            <person name="Wang F."/>
            <person name="Li S."/>
            <person name="Liu F."/>
            <person name="Li X."/>
            <person name="Cheng L."/>
            <person name="Yang W."/>
            <person name="Li M.H."/>
            <person name="Grossniklaus U."/>
            <person name="Zheng H."/>
            <person name="Wang X."/>
        </authorList>
    </citation>
    <scope>NUCLEOTIDE SEQUENCE [LARGE SCALE GENOMIC DNA]</scope>
    <source>
        <strain evidence="1 2">cv. Chiifu-401-42</strain>
    </source>
</reference>
<dbReference type="InParanoid" id="M4FFP4"/>
<dbReference type="HOGENOM" id="CLU_1398151_0_0_1"/>
<reference evidence="1" key="3">
    <citation type="submission" date="2023-03" db="UniProtKB">
        <authorList>
            <consortium name="EnsemblPlants"/>
        </authorList>
    </citation>
    <scope>IDENTIFICATION</scope>
    <source>
        <strain evidence="1">cv. Chiifu-401-42</strain>
    </source>
</reference>
<dbReference type="EnsemblPlants" id="Bra039918.1">
    <property type="protein sequence ID" value="Bra039918.1-P"/>
    <property type="gene ID" value="Bra039918"/>
</dbReference>
<sequence>MGRNKDWSKNSYIDERVQEKSQSFATCKELKLLGSQGMYVVFAKYDQGSEMGLDALEVEDGMCVQRLFGFFDQWFQGSGANIKLQRSSQHDEALIRFSAWDSVEICFCISGIRGESKEPTKSDVQEKVFIQVIVKDNLRITVGLLAVEMKPDELYSKHVRLRRSVLRRLQGDAEGKVIPVKKFILAPRVLGVAKH</sequence>
<dbReference type="AlphaFoldDB" id="M4FFP4"/>
<reference evidence="1 2" key="1">
    <citation type="journal article" date="2011" name="Nat. Genet.">
        <title>The genome of the mesopolyploid crop species Brassica rapa.</title>
        <authorList>
            <consortium name="Brassica rapa Genome Sequencing Project Consortium"/>
            <person name="Wang X."/>
            <person name="Wang H."/>
            <person name="Wang J."/>
            <person name="Sun R."/>
            <person name="Wu J."/>
            <person name="Liu S."/>
            <person name="Bai Y."/>
            <person name="Mun J.H."/>
            <person name="Bancroft I."/>
            <person name="Cheng F."/>
            <person name="Huang S."/>
            <person name="Li X."/>
            <person name="Hua W."/>
            <person name="Wang J."/>
            <person name="Wang X."/>
            <person name="Freeling M."/>
            <person name="Pires J.C."/>
            <person name="Paterson A.H."/>
            <person name="Chalhoub B."/>
            <person name="Wang B."/>
            <person name="Hayward A."/>
            <person name="Sharpe A.G."/>
            <person name="Park B.S."/>
            <person name="Weisshaar B."/>
            <person name="Liu B."/>
            <person name="Li B."/>
            <person name="Liu B."/>
            <person name="Tong C."/>
            <person name="Song C."/>
            <person name="Duran C."/>
            <person name="Peng C."/>
            <person name="Geng C."/>
            <person name="Koh C."/>
            <person name="Lin C."/>
            <person name="Edwards D."/>
            <person name="Mu D."/>
            <person name="Shen D."/>
            <person name="Soumpourou E."/>
            <person name="Li F."/>
            <person name="Fraser F."/>
            <person name="Conant G."/>
            <person name="Lassalle G."/>
            <person name="King G.J."/>
            <person name="Bonnema G."/>
            <person name="Tang H."/>
            <person name="Wang H."/>
            <person name="Belcram H."/>
            <person name="Zhou H."/>
            <person name="Hirakawa H."/>
            <person name="Abe H."/>
            <person name="Guo H."/>
            <person name="Wang H."/>
            <person name="Jin H."/>
            <person name="Parkin I.A."/>
            <person name="Batley J."/>
            <person name="Kim J.S."/>
            <person name="Just J."/>
            <person name="Li J."/>
            <person name="Xu J."/>
            <person name="Deng J."/>
            <person name="Kim J.A."/>
            <person name="Li J."/>
            <person name="Yu J."/>
            <person name="Meng J."/>
            <person name="Wang J."/>
            <person name="Min J."/>
            <person name="Poulain J."/>
            <person name="Wang J."/>
            <person name="Hatakeyama K."/>
            <person name="Wu K."/>
            <person name="Wang L."/>
            <person name="Fang L."/>
            <person name="Trick M."/>
            <person name="Links M.G."/>
            <person name="Zhao M."/>
            <person name="Jin M."/>
            <person name="Ramchiary N."/>
            <person name="Drou N."/>
            <person name="Berkman P.J."/>
            <person name="Cai Q."/>
            <person name="Huang Q."/>
            <person name="Li R."/>
            <person name="Tabata S."/>
            <person name="Cheng S."/>
            <person name="Zhang S."/>
            <person name="Zhang S."/>
            <person name="Huang S."/>
            <person name="Sato S."/>
            <person name="Sun S."/>
            <person name="Kwon S.J."/>
            <person name="Choi S.R."/>
            <person name="Lee T.H."/>
            <person name="Fan W."/>
            <person name="Zhao X."/>
            <person name="Tan X."/>
            <person name="Xu X."/>
            <person name="Wang Y."/>
            <person name="Qiu Y."/>
            <person name="Yin Y."/>
            <person name="Li Y."/>
            <person name="Du Y."/>
            <person name="Liao Y."/>
            <person name="Lim Y."/>
            <person name="Narusaka Y."/>
            <person name="Wang Y."/>
            <person name="Wang Z."/>
            <person name="Li Z."/>
            <person name="Wang Z."/>
            <person name="Xiong Z."/>
            <person name="Zhang Z."/>
        </authorList>
    </citation>
    <scope>NUCLEOTIDE SEQUENCE [LARGE SCALE GENOMIC DNA]</scope>
    <source>
        <strain evidence="1 2">cv. Chiifu-401-42</strain>
    </source>
</reference>
<dbReference type="Proteomes" id="UP000011750">
    <property type="component" value="Chromosome A07"/>
</dbReference>
<evidence type="ECO:0000313" key="2">
    <source>
        <dbReference type="Proteomes" id="UP000011750"/>
    </source>
</evidence>
<organism evidence="1 2">
    <name type="scientific">Brassica campestris</name>
    <name type="common">Field mustard</name>
    <dbReference type="NCBI Taxonomy" id="3711"/>
    <lineage>
        <taxon>Eukaryota</taxon>
        <taxon>Viridiplantae</taxon>
        <taxon>Streptophyta</taxon>
        <taxon>Embryophyta</taxon>
        <taxon>Tracheophyta</taxon>
        <taxon>Spermatophyta</taxon>
        <taxon>Magnoliopsida</taxon>
        <taxon>eudicotyledons</taxon>
        <taxon>Gunneridae</taxon>
        <taxon>Pentapetalae</taxon>
        <taxon>rosids</taxon>
        <taxon>malvids</taxon>
        <taxon>Brassicales</taxon>
        <taxon>Brassicaceae</taxon>
        <taxon>Brassiceae</taxon>
        <taxon>Brassica</taxon>
    </lineage>
</organism>
<keyword evidence="2" id="KW-1185">Reference proteome</keyword>
<dbReference type="Gramene" id="Bra039918.1">
    <property type="protein sequence ID" value="Bra039918.1-P"/>
    <property type="gene ID" value="Bra039918"/>
</dbReference>